<comment type="subcellular location">
    <subcellularLocation>
        <location evidence="3">Cytoplasm</location>
    </subcellularLocation>
    <text evidence="3">Binds to ribosomes.</text>
</comment>
<dbReference type="GO" id="GO:0019843">
    <property type="term" value="F:rRNA binding"/>
    <property type="evidence" value="ECO:0007669"/>
    <property type="project" value="UniProtKB-KW"/>
</dbReference>
<proteinExistence type="inferred from homology"/>
<comment type="subunit">
    <text evidence="3">Monomer.</text>
</comment>
<dbReference type="InterPro" id="IPR006298">
    <property type="entry name" value="BipA"/>
</dbReference>
<comment type="function">
    <text evidence="3">A 50S ribosomal subunit assembly protein with GTPase activity, required for 50S subunit assembly at low temperatures, may also play a role in translation. Binds GTP and analogs. Binds the 70S ribosome between the 30S and 50S subunits, in a similar position as ribosome-bound EF-G; it contacts a number of ribosomal proteins, both rRNAs and the A-site tRNA.</text>
</comment>
<comment type="catalytic activity">
    <reaction evidence="2 3">
        <text>GTP + H2O = GDP + phosphate + H(+)</text>
        <dbReference type="Rhea" id="RHEA:19669"/>
        <dbReference type="ChEBI" id="CHEBI:15377"/>
        <dbReference type="ChEBI" id="CHEBI:15378"/>
        <dbReference type="ChEBI" id="CHEBI:37565"/>
        <dbReference type="ChEBI" id="CHEBI:43474"/>
        <dbReference type="ChEBI" id="CHEBI:58189"/>
    </reaction>
</comment>
<dbReference type="InterPro" id="IPR035651">
    <property type="entry name" value="BipA_V"/>
</dbReference>
<dbReference type="Pfam" id="PF00679">
    <property type="entry name" value="EFG_C"/>
    <property type="match status" value="1"/>
</dbReference>
<dbReference type="Pfam" id="PF00009">
    <property type="entry name" value="GTP_EFTU"/>
    <property type="match status" value="1"/>
</dbReference>
<dbReference type="InterPro" id="IPR000795">
    <property type="entry name" value="T_Tr_GTP-bd_dom"/>
</dbReference>
<dbReference type="SMART" id="SM00838">
    <property type="entry name" value="EFG_C"/>
    <property type="match status" value="1"/>
</dbReference>
<comment type="caution">
    <text evidence="3">Lacks conserved residue(s) required for the propagation of feature annotation.</text>
</comment>
<dbReference type="CDD" id="cd16263">
    <property type="entry name" value="BipA_III"/>
    <property type="match status" value="1"/>
</dbReference>
<organism evidence="5 6">
    <name type="scientific">Syntrophus gentianae</name>
    <dbReference type="NCBI Taxonomy" id="43775"/>
    <lineage>
        <taxon>Bacteria</taxon>
        <taxon>Pseudomonadati</taxon>
        <taxon>Thermodesulfobacteriota</taxon>
        <taxon>Syntrophia</taxon>
        <taxon>Syntrophales</taxon>
        <taxon>Syntrophaceae</taxon>
        <taxon>Syntrophus</taxon>
    </lineage>
</organism>
<keyword evidence="3" id="KW-0694">RNA-binding</keyword>
<dbReference type="PRINTS" id="PR00315">
    <property type="entry name" value="ELONGATNFCT"/>
</dbReference>
<keyword evidence="3" id="KW-0963">Cytoplasm</keyword>
<keyword evidence="3" id="KW-0547">Nucleotide-binding</keyword>
<keyword evidence="6" id="KW-1185">Reference proteome</keyword>
<dbReference type="GO" id="GO:0010467">
    <property type="term" value="P:gene expression"/>
    <property type="evidence" value="ECO:0007669"/>
    <property type="project" value="UniProtKB-ARBA"/>
</dbReference>
<dbReference type="InterPro" id="IPR035647">
    <property type="entry name" value="EFG_III/V"/>
</dbReference>
<accession>A0A1H7WZG5</accession>
<dbReference type="GO" id="GO:0005525">
    <property type="term" value="F:GTP binding"/>
    <property type="evidence" value="ECO:0007669"/>
    <property type="project" value="UniProtKB-UniRule"/>
</dbReference>
<dbReference type="InterPro" id="IPR004161">
    <property type="entry name" value="EFTu-like_2"/>
</dbReference>
<dbReference type="FunFam" id="3.30.70.870:FF:000003">
    <property type="entry name" value="GTP-binding protein TypA"/>
    <property type="match status" value="1"/>
</dbReference>
<dbReference type="InterPro" id="IPR000640">
    <property type="entry name" value="EFG_V-like"/>
</dbReference>
<keyword evidence="3" id="KW-0820">tRNA-binding</keyword>
<feature type="domain" description="Tr-type G" evidence="4">
    <location>
        <begin position="1"/>
        <end position="196"/>
    </location>
</feature>
<dbReference type="SUPFAM" id="SSF52540">
    <property type="entry name" value="P-loop containing nucleoside triphosphate hydrolases"/>
    <property type="match status" value="1"/>
</dbReference>
<dbReference type="GO" id="GO:0003924">
    <property type="term" value="F:GTPase activity"/>
    <property type="evidence" value="ECO:0007669"/>
    <property type="project" value="UniProtKB-UniRule"/>
</dbReference>
<dbReference type="InterPro" id="IPR027417">
    <property type="entry name" value="P-loop_NTPase"/>
</dbReference>
<dbReference type="GO" id="GO:0000027">
    <property type="term" value="P:ribosomal large subunit assembly"/>
    <property type="evidence" value="ECO:0007669"/>
    <property type="project" value="UniProtKB-UniRule"/>
</dbReference>
<dbReference type="InterPro" id="IPR047042">
    <property type="entry name" value="BipA_II"/>
</dbReference>
<sequence>MKIRNVAIIAHVDHGKTTLVDKLLIQSKIFRDNQEVRDCFLDSNDLERERGITILSKNISINYKGHKINIIDTPGHSDFGGEVERVLKMADGAILLVDSFEGAMPQTRFVLQKALSFNLTPILVINKMDKPNRRPAEVLDEVYDLFIDLGADDDQMEFPVLYASSRFGWSSLLPDGEGTDLTPLLDAVIDSIPSPEEVEGPLQMQVTTVDYSDYVGRIAIGRIFRGTIRSGMPIAVLKRDGFSQRSTIKDVFLFEGLQRNKVSEVSCGDICAVLGPEDIDIGDTIADVDNPEPLPIIPVDEPTMSMTFSHNDSPFFGKEGRYVTGRHLRDRLFREIKSDVALHVEATPGTEALKVYGRGILHLSILIETMRREGYEFQVGQPHVIYKEINNRKAEPIELLIVDVPTDLSGRVIEVVGRKRGELKKIDSIGGRSRLEFHIPARGMIGLRNRLLNATAGEAVIHHQFYQYEPFKGSIPHRQNGVLISMQAGAATAYALDALQARGKFFISPGDVVYEGQIVGEHNKEEDMVVNVQKAKKLTNMRASGSDEAVKLSPPVTFSLEEALEYINEGERVEITPKSIRLRKKILGEWERRKADRLETVE</sequence>
<comment type="similarity">
    <text evidence="3">Belongs to the TRAFAC class translation factor GTPase superfamily. Classic translation factor GTPase family. BipA subfamily.</text>
</comment>
<keyword evidence="1 3" id="KW-0342">GTP-binding</keyword>
<dbReference type="GO" id="GO:0005829">
    <property type="term" value="C:cytosol"/>
    <property type="evidence" value="ECO:0007669"/>
    <property type="project" value="TreeGrafter"/>
</dbReference>
<evidence type="ECO:0000313" key="6">
    <source>
        <dbReference type="Proteomes" id="UP000198744"/>
    </source>
</evidence>
<dbReference type="GO" id="GO:0000049">
    <property type="term" value="F:tRNA binding"/>
    <property type="evidence" value="ECO:0007669"/>
    <property type="project" value="UniProtKB-KW"/>
</dbReference>
<dbReference type="InterPro" id="IPR009000">
    <property type="entry name" value="Transl_B-barrel_sf"/>
</dbReference>
<dbReference type="FunFam" id="2.40.50.250:FF:000001">
    <property type="entry name" value="GTP-binding protein TypA"/>
    <property type="match status" value="1"/>
</dbReference>
<dbReference type="InterPro" id="IPR047043">
    <property type="entry name" value="BipA_III"/>
</dbReference>
<name>A0A1H7WZG5_9BACT</name>
<dbReference type="GO" id="GO:0043022">
    <property type="term" value="F:ribosome binding"/>
    <property type="evidence" value="ECO:0007669"/>
    <property type="project" value="UniProtKB-UniRule"/>
</dbReference>
<keyword evidence="3" id="KW-0690">Ribosome biogenesis</keyword>
<dbReference type="STRING" id="43775.SAMN04489760_10885"/>
<dbReference type="HAMAP" id="MF_00849">
    <property type="entry name" value="BipA"/>
    <property type="match status" value="1"/>
</dbReference>
<dbReference type="EC" id="3.6.5.-" evidence="3"/>
<gene>
    <name evidence="3" type="primary">bipA</name>
    <name evidence="5" type="ORF">SAMN04489760_10885</name>
</gene>
<dbReference type="FunFam" id="3.40.50.300:FF:000055">
    <property type="entry name" value="GTP-binding protein TypA"/>
    <property type="match status" value="1"/>
</dbReference>
<evidence type="ECO:0000313" key="5">
    <source>
        <dbReference type="EMBL" id="SEM26228.1"/>
    </source>
</evidence>
<dbReference type="Gene3D" id="3.30.70.870">
    <property type="entry name" value="Elongation Factor G (Translational Gtpase), domain 3"/>
    <property type="match status" value="1"/>
</dbReference>
<dbReference type="NCBIfam" id="TIGR01394">
    <property type="entry name" value="TypA_BipA"/>
    <property type="match status" value="1"/>
</dbReference>
<dbReference type="EMBL" id="FOBS01000008">
    <property type="protein sequence ID" value="SEM26228.1"/>
    <property type="molecule type" value="Genomic_DNA"/>
</dbReference>
<dbReference type="PROSITE" id="PS51722">
    <property type="entry name" value="G_TR_2"/>
    <property type="match status" value="1"/>
</dbReference>
<dbReference type="Proteomes" id="UP000198744">
    <property type="component" value="Unassembled WGS sequence"/>
</dbReference>
<dbReference type="InterPro" id="IPR005225">
    <property type="entry name" value="Small_GTP-bd"/>
</dbReference>
<evidence type="ECO:0000259" key="4">
    <source>
        <dbReference type="PROSITE" id="PS51722"/>
    </source>
</evidence>
<dbReference type="CDD" id="cd01891">
    <property type="entry name" value="TypA_BipA"/>
    <property type="match status" value="1"/>
</dbReference>
<dbReference type="GO" id="GO:0009409">
    <property type="term" value="P:response to cold"/>
    <property type="evidence" value="ECO:0007669"/>
    <property type="project" value="UniProtKB-ARBA"/>
</dbReference>
<dbReference type="GO" id="GO:1990904">
    <property type="term" value="C:ribonucleoprotein complex"/>
    <property type="evidence" value="ECO:0007669"/>
    <property type="project" value="TreeGrafter"/>
</dbReference>
<protein>
    <recommendedName>
        <fullName evidence="3">Large ribosomal subunit assembly factor BipA</fullName>
        <ecNumber evidence="3">3.6.5.-</ecNumber>
    </recommendedName>
    <alternativeName>
        <fullName evidence="3">GTP-binding protein BipA</fullName>
    </alternativeName>
</protein>
<evidence type="ECO:0000256" key="2">
    <source>
        <dbReference type="ARBA" id="ARBA00048548"/>
    </source>
</evidence>
<dbReference type="Gene3D" id="3.30.70.240">
    <property type="match status" value="1"/>
</dbReference>
<dbReference type="InterPro" id="IPR042116">
    <property type="entry name" value="TypA/BipA_C"/>
</dbReference>
<dbReference type="RefSeq" id="WP_093883086.1">
    <property type="nucleotide sequence ID" value="NZ_FOBS01000008.1"/>
</dbReference>
<feature type="binding site" evidence="3">
    <location>
        <begin position="13"/>
        <end position="18"/>
    </location>
    <ligand>
        <name>GTP</name>
        <dbReference type="ChEBI" id="CHEBI:37565"/>
    </ligand>
</feature>
<dbReference type="InterPro" id="IPR031157">
    <property type="entry name" value="G_TR_CS"/>
</dbReference>
<dbReference type="NCBIfam" id="TIGR00231">
    <property type="entry name" value="small_GTP"/>
    <property type="match status" value="1"/>
</dbReference>
<dbReference type="CDD" id="cd03710">
    <property type="entry name" value="BipA_TypA_C"/>
    <property type="match status" value="1"/>
</dbReference>
<dbReference type="SUPFAM" id="SSF50447">
    <property type="entry name" value="Translation proteins"/>
    <property type="match status" value="1"/>
</dbReference>
<dbReference type="PANTHER" id="PTHR42908">
    <property type="entry name" value="TRANSLATION ELONGATION FACTOR-RELATED"/>
    <property type="match status" value="1"/>
</dbReference>
<dbReference type="Pfam" id="PF03144">
    <property type="entry name" value="GTP_EFTU_D2"/>
    <property type="match status" value="1"/>
</dbReference>
<evidence type="ECO:0000256" key="3">
    <source>
        <dbReference type="HAMAP-Rule" id="MF_00849"/>
    </source>
</evidence>
<dbReference type="Gene3D" id="2.40.50.250">
    <property type="entry name" value="bipa protein"/>
    <property type="match status" value="1"/>
</dbReference>
<dbReference type="FunFam" id="3.30.70.240:FF:000002">
    <property type="entry name" value="GTP-binding protein TypA"/>
    <property type="match status" value="1"/>
</dbReference>
<dbReference type="InterPro" id="IPR048876">
    <property type="entry name" value="BipA_C"/>
</dbReference>
<dbReference type="InterPro" id="IPR047041">
    <property type="entry name" value="BipA_GTP-bd_dom"/>
</dbReference>
<dbReference type="Pfam" id="PF21018">
    <property type="entry name" value="BipA_C"/>
    <property type="match status" value="1"/>
</dbReference>
<dbReference type="SUPFAM" id="SSF54980">
    <property type="entry name" value="EF-G C-terminal domain-like"/>
    <property type="match status" value="2"/>
</dbReference>
<dbReference type="PANTHER" id="PTHR42908:SF8">
    <property type="entry name" value="TR-TYPE G DOMAIN-CONTAINING PROTEIN"/>
    <property type="match status" value="1"/>
</dbReference>
<keyword evidence="3" id="KW-0378">Hydrolase</keyword>
<reference evidence="5 6" key="1">
    <citation type="submission" date="2016-10" db="EMBL/GenBank/DDBJ databases">
        <authorList>
            <person name="de Groot N.N."/>
        </authorList>
    </citation>
    <scope>NUCLEOTIDE SEQUENCE [LARGE SCALE GENOMIC DNA]</scope>
    <source>
        <strain evidence="5 6">DSM 8423</strain>
    </source>
</reference>
<dbReference type="CDD" id="cd03691">
    <property type="entry name" value="BipA_TypA_II"/>
    <property type="match status" value="1"/>
</dbReference>
<dbReference type="FunFam" id="2.40.30.10:FF:000016">
    <property type="entry name" value="GTP-binding protein TypA"/>
    <property type="match status" value="1"/>
</dbReference>
<dbReference type="OrthoDB" id="9760518at2"/>
<dbReference type="Gene3D" id="2.40.30.10">
    <property type="entry name" value="Translation factors"/>
    <property type="match status" value="1"/>
</dbReference>
<evidence type="ECO:0000256" key="1">
    <source>
        <dbReference type="ARBA" id="ARBA00023134"/>
    </source>
</evidence>
<dbReference type="AlphaFoldDB" id="A0A1H7WZG5"/>
<dbReference type="Gene3D" id="3.40.50.300">
    <property type="entry name" value="P-loop containing nucleotide triphosphate hydrolases"/>
    <property type="match status" value="1"/>
</dbReference>
<dbReference type="PROSITE" id="PS00301">
    <property type="entry name" value="G_TR_1"/>
    <property type="match status" value="1"/>
</dbReference>
<keyword evidence="3" id="KW-0699">rRNA-binding</keyword>